<name>A0A1V3IMZ7_9PAST</name>
<protein>
    <recommendedName>
        <fullName evidence="4 7">Phosphate-binding protein PstS</fullName>
    </recommendedName>
</protein>
<keyword evidence="8" id="KW-0732">Signal</keyword>
<comment type="caution">
    <text evidence="10">The sequence shown here is derived from an EMBL/GenBank/DDBJ whole genome shotgun (WGS) entry which is preliminary data.</text>
</comment>
<dbReference type="STRING" id="1908260.BKK50_04445"/>
<dbReference type="Pfam" id="PF12849">
    <property type="entry name" value="PBP_like_2"/>
    <property type="match status" value="1"/>
</dbReference>
<proteinExistence type="inferred from homology"/>
<dbReference type="GO" id="GO:0035435">
    <property type="term" value="P:phosphate ion transmembrane transport"/>
    <property type="evidence" value="ECO:0007669"/>
    <property type="project" value="InterPro"/>
</dbReference>
<evidence type="ECO:0000256" key="8">
    <source>
        <dbReference type="SAM" id="SignalP"/>
    </source>
</evidence>
<evidence type="ECO:0000256" key="5">
    <source>
        <dbReference type="ARBA" id="ARBA00022448"/>
    </source>
</evidence>
<evidence type="ECO:0000313" key="10">
    <source>
        <dbReference type="EMBL" id="OOF43558.1"/>
    </source>
</evidence>
<dbReference type="AlphaFoldDB" id="A0A1V3IMZ7"/>
<sequence length="339" mass="37234">MKLRTLTLTAALSVFAFSQVANATNVTGAGASFPQPIYVQWAMNYKSETGNQVNYQSIGSSGGVKQIISRTVDFGASDSPMKEELKKNELIQFPTVIGGVVPVVNIEGIEPGQLKLTGELLSDIYLGNITKWNDEKIKAINPDLNLPDGRITTVFRADGSGTSFIFTHYLSQVSRDWKEKVGAANTVKWPTSASGAAGKGNEGVSIYVGRVKNSIGYVEYAYAKQNKMSYVQLKNAAGNFVLPSQKSFAAAANVDWRKTKGFSLVLTNQSDAEAWPLAAATFILIPKEVSDKQRGETVLNFFDWAYRKGDEQAQKLDYVPLPENVKELVREEWKNINLK</sequence>
<dbReference type="NCBIfam" id="NF008171">
    <property type="entry name" value="PRK10918.1"/>
    <property type="match status" value="1"/>
</dbReference>
<feature type="chain" id="PRO_5012121142" description="Phosphate-binding protein PstS" evidence="8">
    <location>
        <begin position="24"/>
        <end position="339"/>
    </location>
</feature>
<dbReference type="Proteomes" id="UP000189433">
    <property type="component" value="Unassembled WGS sequence"/>
</dbReference>
<dbReference type="Gene3D" id="3.40.190.10">
    <property type="entry name" value="Periplasmic binding protein-like II"/>
    <property type="match status" value="2"/>
</dbReference>
<keyword evidence="11" id="KW-1185">Reference proteome</keyword>
<dbReference type="InterPro" id="IPR024370">
    <property type="entry name" value="PBP_domain"/>
</dbReference>
<dbReference type="GO" id="GO:0042301">
    <property type="term" value="F:phosphate ion binding"/>
    <property type="evidence" value="ECO:0007669"/>
    <property type="project" value="InterPro"/>
</dbReference>
<dbReference type="InterPro" id="IPR050962">
    <property type="entry name" value="Phosphate-bind_PstS"/>
</dbReference>
<dbReference type="CDD" id="cd13565">
    <property type="entry name" value="PBP2_PstS"/>
    <property type="match status" value="1"/>
</dbReference>
<dbReference type="GO" id="GO:0043190">
    <property type="term" value="C:ATP-binding cassette (ABC) transporter complex"/>
    <property type="evidence" value="ECO:0007669"/>
    <property type="project" value="InterPro"/>
</dbReference>
<feature type="signal peptide" evidence="8">
    <location>
        <begin position="1"/>
        <end position="23"/>
    </location>
</feature>
<evidence type="ECO:0000256" key="2">
    <source>
        <dbReference type="ARBA" id="ARBA00008725"/>
    </source>
</evidence>
<comment type="subunit">
    <text evidence="3 7">The complex is composed of two ATP-binding proteins (PstB), two transmembrane proteins (PstC and PstA) and a solute-binding protein (PstS).</text>
</comment>
<reference evidence="10 11" key="1">
    <citation type="submission" date="2016-10" db="EMBL/GenBank/DDBJ databases">
        <title>Rodentibacter gen. nov. and new species.</title>
        <authorList>
            <person name="Christensen H."/>
        </authorList>
    </citation>
    <scope>NUCLEOTIDE SEQUENCE [LARGE SCALE GENOMIC DNA]</scope>
    <source>
        <strain evidence="10 11">CCUG17206</strain>
    </source>
</reference>
<evidence type="ECO:0000256" key="3">
    <source>
        <dbReference type="ARBA" id="ARBA00011529"/>
    </source>
</evidence>
<accession>A0A1V3IMZ7</accession>
<evidence type="ECO:0000256" key="1">
    <source>
        <dbReference type="ARBA" id="ARBA00002841"/>
    </source>
</evidence>
<dbReference type="PANTHER" id="PTHR42996">
    <property type="entry name" value="PHOSPHATE-BINDING PROTEIN PSTS"/>
    <property type="match status" value="1"/>
</dbReference>
<comment type="function">
    <text evidence="1 7">Part of the ABC transporter complex PstSACB involved in phosphate import.</text>
</comment>
<evidence type="ECO:0000259" key="9">
    <source>
        <dbReference type="Pfam" id="PF12849"/>
    </source>
</evidence>
<dbReference type="PIRSF" id="PIRSF002756">
    <property type="entry name" value="PstS"/>
    <property type="match status" value="1"/>
</dbReference>
<dbReference type="NCBIfam" id="TIGR00975">
    <property type="entry name" value="3a0107s03"/>
    <property type="match status" value="1"/>
</dbReference>
<comment type="similarity">
    <text evidence="2 7">Belongs to the PstS family.</text>
</comment>
<dbReference type="InterPro" id="IPR005673">
    <property type="entry name" value="ABC_phos-bd_PstS"/>
</dbReference>
<dbReference type="OrthoDB" id="9801510at2"/>
<feature type="domain" description="PBP" evidence="9">
    <location>
        <begin position="22"/>
        <end position="305"/>
    </location>
</feature>
<evidence type="ECO:0000313" key="11">
    <source>
        <dbReference type="Proteomes" id="UP000189433"/>
    </source>
</evidence>
<evidence type="ECO:0000256" key="6">
    <source>
        <dbReference type="ARBA" id="ARBA00022592"/>
    </source>
</evidence>
<dbReference type="EMBL" id="MLHJ01000035">
    <property type="protein sequence ID" value="OOF43558.1"/>
    <property type="molecule type" value="Genomic_DNA"/>
</dbReference>
<evidence type="ECO:0000256" key="7">
    <source>
        <dbReference type="PIRNR" id="PIRNR002756"/>
    </source>
</evidence>
<dbReference type="PANTHER" id="PTHR42996:SF1">
    <property type="entry name" value="PHOSPHATE-BINDING PROTEIN PSTS"/>
    <property type="match status" value="1"/>
</dbReference>
<organism evidence="10 11">
    <name type="scientific">Rodentibacter rarus</name>
    <dbReference type="NCBI Taxonomy" id="1908260"/>
    <lineage>
        <taxon>Bacteria</taxon>
        <taxon>Pseudomonadati</taxon>
        <taxon>Pseudomonadota</taxon>
        <taxon>Gammaproteobacteria</taxon>
        <taxon>Pasteurellales</taxon>
        <taxon>Pasteurellaceae</taxon>
        <taxon>Rodentibacter</taxon>
    </lineage>
</organism>
<keyword evidence="5 7" id="KW-0813">Transport</keyword>
<gene>
    <name evidence="10" type="ORF">BKK50_04445</name>
</gene>
<dbReference type="RefSeq" id="WP_077415736.1">
    <property type="nucleotide sequence ID" value="NZ_MLHJ01000035.1"/>
</dbReference>
<keyword evidence="6 7" id="KW-0592">Phosphate transport</keyword>
<evidence type="ECO:0000256" key="4">
    <source>
        <dbReference type="ARBA" id="ARBA00021889"/>
    </source>
</evidence>
<dbReference type="SUPFAM" id="SSF53850">
    <property type="entry name" value="Periplasmic binding protein-like II"/>
    <property type="match status" value="1"/>
</dbReference>